<sequence length="272" mass="30260">MSVFRRPFKKALALPLLVMPMLLGTPAAHADGMSLADAYKVISTRKLVDLTHGFSPTTPVWQGFGQASFTTASDPKTYRPYTLEQDGFRTTFYSMVGQYGTHVDPPAHFHANGLTMDRIPLQEMILPLVVFDITPLLGKDPHHALTVQDILEWEKKHGRVPKGAFAALRTDMSKDWGNPERFKRHPFPAWSLAAVQFLVEKRHVTAIGHESLDTDSTPTLDAEKWLLGQGRYQLEVMAHLDEVPPTGALIVATWPKVENGLGFPARAFAILP</sequence>
<dbReference type="SUPFAM" id="SSF102198">
    <property type="entry name" value="Putative cyclase"/>
    <property type="match status" value="1"/>
</dbReference>
<keyword evidence="3" id="KW-1185">Reference proteome</keyword>
<dbReference type="OrthoDB" id="7067800at2"/>
<dbReference type="InterPro" id="IPR007325">
    <property type="entry name" value="KFase/CYL"/>
</dbReference>
<organism evidence="2 3">
    <name type="scientific">Melittangium boletus DSM 14713</name>
    <dbReference type="NCBI Taxonomy" id="1294270"/>
    <lineage>
        <taxon>Bacteria</taxon>
        <taxon>Pseudomonadati</taxon>
        <taxon>Myxococcota</taxon>
        <taxon>Myxococcia</taxon>
        <taxon>Myxococcales</taxon>
        <taxon>Cystobacterineae</taxon>
        <taxon>Archangiaceae</taxon>
        <taxon>Melittangium</taxon>
    </lineage>
</organism>
<gene>
    <name evidence="2" type="ORF">MEBOL_004478</name>
</gene>
<dbReference type="PANTHER" id="PTHR31118:SF12">
    <property type="entry name" value="CYCLASE-LIKE PROTEIN 2"/>
    <property type="match status" value="1"/>
</dbReference>
<accession>A0A250IJ89</accession>
<dbReference type="EMBL" id="CP022163">
    <property type="protein sequence ID" value="ATB31016.1"/>
    <property type="molecule type" value="Genomic_DNA"/>
</dbReference>
<protein>
    <submittedName>
        <fullName evidence="2">Cyclase</fullName>
    </submittedName>
</protein>
<keyword evidence="1" id="KW-0732">Signal</keyword>
<feature type="signal peptide" evidence="1">
    <location>
        <begin position="1"/>
        <end position="30"/>
    </location>
</feature>
<reference evidence="2 3" key="1">
    <citation type="submission" date="2017-06" db="EMBL/GenBank/DDBJ databases">
        <authorList>
            <person name="Kim H.J."/>
            <person name="Triplett B.A."/>
        </authorList>
    </citation>
    <scope>NUCLEOTIDE SEQUENCE [LARGE SCALE GENOMIC DNA]</scope>
    <source>
        <strain evidence="2 3">DSM 14713</strain>
    </source>
</reference>
<dbReference type="Proteomes" id="UP000217289">
    <property type="component" value="Chromosome"/>
</dbReference>
<dbReference type="GO" id="GO:0004061">
    <property type="term" value="F:arylformamidase activity"/>
    <property type="evidence" value="ECO:0007669"/>
    <property type="project" value="InterPro"/>
</dbReference>
<dbReference type="KEGG" id="mbd:MEBOL_004478"/>
<dbReference type="RefSeq" id="WP_095979398.1">
    <property type="nucleotide sequence ID" value="NZ_CP022163.1"/>
</dbReference>
<evidence type="ECO:0000313" key="3">
    <source>
        <dbReference type="Proteomes" id="UP000217289"/>
    </source>
</evidence>
<name>A0A250IJ89_9BACT</name>
<dbReference type="InterPro" id="IPR037175">
    <property type="entry name" value="KFase_sf"/>
</dbReference>
<dbReference type="AlphaFoldDB" id="A0A250IJ89"/>
<evidence type="ECO:0000313" key="2">
    <source>
        <dbReference type="EMBL" id="ATB31016.1"/>
    </source>
</evidence>
<proteinExistence type="predicted"/>
<dbReference type="Gene3D" id="3.50.30.50">
    <property type="entry name" value="Putative cyclase"/>
    <property type="match status" value="1"/>
</dbReference>
<feature type="chain" id="PRO_5012942169" evidence="1">
    <location>
        <begin position="31"/>
        <end position="272"/>
    </location>
</feature>
<dbReference type="GO" id="GO:0019441">
    <property type="term" value="P:L-tryptophan catabolic process to kynurenine"/>
    <property type="evidence" value="ECO:0007669"/>
    <property type="project" value="InterPro"/>
</dbReference>
<dbReference type="PANTHER" id="PTHR31118">
    <property type="entry name" value="CYCLASE-LIKE PROTEIN 2"/>
    <property type="match status" value="1"/>
</dbReference>
<dbReference type="Pfam" id="PF04199">
    <property type="entry name" value="Cyclase"/>
    <property type="match status" value="1"/>
</dbReference>
<evidence type="ECO:0000256" key="1">
    <source>
        <dbReference type="SAM" id="SignalP"/>
    </source>
</evidence>